<evidence type="ECO:0000313" key="2">
    <source>
        <dbReference type="Proteomes" id="UP000749646"/>
    </source>
</evidence>
<proteinExistence type="predicted"/>
<sequence length="136" mass="15559">MVYVDKYTLRLSGPQMKDGANRHSVKSAYDIRRKAAGGRADAGRWRREFCSSGLSKEQIESKIEEAAAEVEANKKKREGPRNRLTYLRRQSSVANNSIKYSPPNSKAALLSQQKENQHSLRLEEQHFHVLDSAWEE</sequence>
<gene>
    <name evidence="1" type="ORF">BGZ65_012091</name>
</gene>
<dbReference type="Proteomes" id="UP000749646">
    <property type="component" value="Unassembled WGS sequence"/>
</dbReference>
<dbReference type="EMBL" id="JAAAHW010011509">
    <property type="protein sequence ID" value="KAF9919496.1"/>
    <property type="molecule type" value="Genomic_DNA"/>
</dbReference>
<reference evidence="1" key="1">
    <citation type="journal article" date="2020" name="Fungal Divers.">
        <title>Resolving the Mortierellaceae phylogeny through synthesis of multi-gene phylogenetics and phylogenomics.</title>
        <authorList>
            <person name="Vandepol N."/>
            <person name="Liber J."/>
            <person name="Desiro A."/>
            <person name="Na H."/>
            <person name="Kennedy M."/>
            <person name="Barry K."/>
            <person name="Grigoriev I.V."/>
            <person name="Miller A.N."/>
            <person name="O'Donnell K."/>
            <person name="Stajich J.E."/>
            <person name="Bonito G."/>
        </authorList>
    </citation>
    <scope>NUCLEOTIDE SEQUENCE</scope>
    <source>
        <strain evidence="1">MES-2147</strain>
    </source>
</reference>
<comment type="caution">
    <text evidence="1">The sequence shown here is derived from an EMBL/GenBank/DDBJ whole genome shotgun (WGS) entry which is preliminary data.</text>
</comment>
<organism evidence="1 2">
    <name type="scientific">Modicella reniformis</name>
    <dbReference type="NCBI Taxonomy" id="1440133"/>
    <lineage>
        <taxon>Eukaryota</taxon>
        <taxon>Fungi</taxon>
        <taxon>Fungi incertae sedis</taxon>
        <taxon>Mucoromycota</taxon>
        <taxon>Mortierellomycotina</taxon>
        <taxon>Mortierellomycetes</taxon>
        <taxon>Mortierellales</taxon>
        <taxon>Mortierellaceae</taxon>
        <taxon>Modicella</taxon>
    </lineage>
</organism>
<name>A0A9P6IKX4_9FUNG</name>
<feature type="non-terminal residue" evidence="1">
    <location>
        <position position="136"/>
    </location>
</feature>
<protein>
    <submittedName>
        <fullName evidence="1">Uncharacterized protein</fullName>
    </submittedName>
</protein>
<keyword evidence="2" id="KW-1185">Reference proteome</keyword>
<accession>A0A9P6IKX4</accession>
<evidence type="ECO:0000313" key="1">
    <source>
        <dbReference type="EMBL" id="KAF9919496.1"/>
    </source>
</evidence>
<dbReference type="AlphaFoldDB" id="A0A9P6IKX4"/>